<dbReference type="RefSeq" id="WP_091755405.1">
    <property type="nucleotide sequence ID" value="NZ_FOHB01000001.1"/>
</dbReference>
<feature type="domain" description="DUF4232" evidence="3">
    <location>
        <begin position="299"/>
        <end position="432"/>
    </location>
</feature>
<proteinExistence type="predicted"/>
<evidence type="ECO:0000256" key="2">
    <source>
        <dbReference type="SAM" id="Phobius"/>
    </source>
</evidence>
<feature type="compositionally biased region" description="Low complexity" evidence="1">
    <location>
        <begin position="280"/>
        <end position="291"/>
    </location>
</feature>
<feature type="transmembrane region" description="Helical" evidence="2">
    <location>
        <begin position="166"/>
        <end position="187"/>
    </location>
</feature>
<dbReference type="EMBL" id="FOHB01000001">
    <property type="protein sequence ID" value="SER63081.1"/>
    <property type="molecule type" value="Genomic_DNA"/>
</dbReference>
<feature type="transmembrane region" description="Helical" evidence="2">
    <location>
        <begin position="61"/>
        <end position="82"/>
    </location>
</feature>
<gene>
    <name evidence="4" type="ORF">SAMN05216199_0724</name>
</gene>
<evidence type="ECO:0000313" key="5">
    <source>
        <dbReference type="Proteomes" id="UP000199019"/>
    </source>
</evidence>
<feature type="transmembrane region" description="Helical" evidence="2">
    <location>
        <begin position="103"/>
        <end position="129"/>
    </location>
</feature>
<feature type="transmembrane region" description="Helical" evidence="2">
    <location>
        <begin position="193"/>
        <end position="213"/>
    </location>
</feature>
<dbReference type="InterPro" id="IPR025326">
    <property type="entry name" value="DUF4232"/>
</dbReference>
<feature type="transmembrane region" description="Helical" evidence="2">
    <location>
        <begin position="135"/>
        <end position="154"/>
    </location>
</feature>
<evidence type="ECO:0000256" key="1">
    <source>
        <dbReference type="SAM" id="MobiDB-lite"/>
    </source>
</evidence>
<keyword evidence="2" id="KW-0812">Transmembrane</keyword>
<keyword evidence="5" id="KW-1185">Reference proteome</keyword>
<dbReference type="Pfam" id="PF14016">
    <property type="entry name" value="DUF4232"/>
    <property type="match status" value="1"/>
</dbReference>
<accession>A0A1H9QR59</accession>
<name>A0A1H9QR59_9MICO</name>
<dbReference type="AlphaFoldDB" id="A0A1H9QR59"/>
<organism evidence="4 5">
    <name type="scientific">Pedococcus cremeus</name>
    <dbReference type="NCBI Taxonomy" id="587636"/>
    <lineage>
        <taxon>Bacteria</taxon>
        <taxon>Bacillati</taxon>
        <taxon>Actinomycetota</taxon>
        <taxon>Actinomycetes</taxon>
        <taxon>Micrococcales</taxon>
        <taxon>Intrasporangiaceae</taxon>
        <taxon>Pedococcus</taxon>
    </lineage>
</organism>
<keyword evidence="2" id="KW-1133">Transmembrane helix</keyword>
<protein>
    <recommendedName>
        <fullName evidence="3">DUF4232 domain-containing protein</fullName>
    </recommendedName>
</protein>
<evidence type="ECO:0000259" key="3">
    <source>
        <dbReference type="Pfam" id="PF14016"/>
    </source>
</evidence>
<keyword evidence="2" id="KW-0472">Membrane</keyword>
<sequence length="436" mass="43874">MTGHGARHLRALPLAGLAVMLVAGVVAGPYTPSWFDGAEACTRTPCPVDVDPQLALRVLSWATWGGLLLVVAGAGLAAALLAHRDEGPTGPATASSFRGRRALLHSGTAAVVTAVVVTVGASASLMAGLAASSQLALAAAVGAWLGLGRLLELVHRRLGRARGAATAYLLSLAVAALSGLAMATVLVAREADAWWAGVGTAGLVAAGVTALADRVAWDRWPAVRALGGVVATAAAVTALVGSLSPLGLLGPMDRPTGRADLTDMTPPQSPPRPTGPPATAPGTTPSPTTDPGVRTGLRCRAADLRLALTGFDAAMGARVATLEATNLSGRACYVDGFATVALSQGGGALDVRSGTTSTSQPGMEGRATRVGLSPHETARAVLYWRGFGAAADTTTPQTLTVTLHPGTRGQPVTVEPYAFDLADGGELRVGNWVLAG</sequence>
<dbReference type="Proteomes" id="UP000199019">
    <property type="component" value="Unassembled WGS sequence"/>
</dbReference>
<evidence type="ECO:0000313" key="4">
    <source>
        <dbReference type="EMBL" id="SER63081.1"/>
    </source>
</evidence>
<feature type="transmembrane region" description="Helical" evidence="2">
    <location>
        <begin position="225"/>
        <end position="248"/>
    </location>
</feature>
<reference evidence="5" key="1">
    <citation type="submission" date="2016-10" db="EMBL/GenBank/DDBJ databases">
        <authorList>
            <person name="Varghese N."/>
            <person name="Submissions S."/>
        </authorList>
    </citation>
    <scope>NUCLEOTIDE SEQUENCE [LARGE SCALE GENOMIC DNA]</scope>
    <source>
        <strain evidence="5">CGMCC 1.6963</strain>
    </source>
</reference>
<feature type="region of interest" description="Disordered" evidence="1">
    <location>
        <begin position="254"/>
        <end position="295"/>
    </location>
</feature>
<feature type="compositionally biased region" description="Pro residues" evidence="1">
    <location>
        <begin position="267"/>
        <end position="279"/>
    </location>
</feature>